<dbReference type="AlphaFoldDB" id="A0A8H4QVQ3"/>
<evidence type="ECO:0000313" key="2">
    <source>
        <dbReference type="Proteomes" id="UP000566819"/>
    </source>
</evidence>
<gene>
    <name evidence="1" type="ORF">G7Y89_g14923</name>
</gene>
<dbReference type="Proteomes" id="UP000566819">
    <property type="component" value="Unassembled WGS sequence"/>
</dbReference>
<dbReference type="OrthoDB" id="67027at2759"/>
<accession>A0A8H4QVQ3</accession>
<sequence length="294" mass="33065">MIVLETARHSYPTCSEEYSQPLRQYALVTFPASINPSKPQTRWMDWWLGNNATDIKHMNNDTPTMDHSASKESLISNTSEWDAPAKTQTNEPWAQTEAGNKLTEETYVDLKFNDLQRADTKYSVASSTTLQNSYFTPSVAEADNIKRRLILPRGVGTSAGPGQHAWLPVIQVITQYTFTNPDLLEEALETPGSGVTYEAKTYIHSITGFRNLEKIGRSSKINQFIRPRVHLRGSRRKNPLFLLKDDVQREDPSRIIARAMKAIIGAVFWDGGLEAATKVMKELQLTIVSPQPKA</sequence>
<evidence type="ECO:0008006" key="3">
    <source>
        <dbReference type="Google" id="ProtNLM"/>
    </source>
</evidence>
<dbReference type="GO" id="GO:0004525">
    <property type="term" value="F:ribonuclease III activity"/>
    <property type="evidence" value="ECO:0007669"/>
    <property type="project" value="InterPro"/>
</dbReference>
<organism evidence="1 2">
    <name type="scientific">Cudoniella acicularis</name>
    <dbReference type="NCBI Taxonomy" id="354080"/>
    <lineage>
        <taxon>Eukaryota</taxon>
        <taxon>Fungi</taxon>
        <taxon>Dikarya</taxon>
        <taxon>Ascomycota</taxon>
        <taxon>Pezizomycotina</taxon>
        <taxon>Leotiomycetes</taxon>
        <taxon>Helotiales</taxon>
        <taxon>Tricladiaceae</taxon>
        <taxon>Cudoniella</taxon>
    </lineage>
</organism>
<dbReference type="SUPFAM" id="SSF69065">
    <property type="entry name" value="RNase III domain-like"/>
    <property type="match status" value="1"/>
</dbReference>
<protein>
    <recommendedName>
        <fullName evidence="3">RNase III domain-containing protein</fullName>
    </recommendedName>
</protein>
<dbReference type="Gene3D" id="1.10.1520.10">
    <property type="entry name" value="Ribonuclease III domain"/>
    <property type="match status" value="1"/>
</dbReference>
<keyword evidence="2" id="KW-1185">Reference proteome</keyword>
<evidence type="ECO:0000313" key="1">
    <source>
        <dbReference type="EMBL" id="KAF4618379.1"/>
    </source>
</evidence>
<dbReference type="GO" id="GO:0006396">
    <property type="term" value="P:RNA processing"/>
    <property type="evidence" value="ECO:0007669"/>
    <property type="project" value="InterPro"/>
</dbReference>
<name>A0A8H4QVQ3_9HELO</name>
<dbReference type="EMBL" id="JAAMPI010002115">
    <property type="protein sequence ID" value="KAF4618379.1"/>
    <property type="molecule type" value="Genomic_DNA"/>
</dbReference>
<proteinExistence type="predicted"/>
<dbReference type="InterPro" id="IPR036389">
    <property type="entry name" value="RNase_III_sf"/>
</dbReference>
<comment type="caution">
    <text evidence="1">The sequence shown here is derived from an EMBL/GenBank/DDBJ whole genome shotgun (WGS) entry which is preliminary data.</text>
</comment>
<reference evidence="1 2" key="1">
    <citation type="submission" date="2020-03" db="EMBL/GenBank/DDBJ databases">
        <title>Draft Genome Sequence of Cudoniella acicularis.</title>
        <authorList>
            <person name="Buettner E."/>
            <person name="Kellner H."/>
        </authorList>
    </citation>
    <scope>NUCLEOTIDE SEQUENCE [LARGE SCALE GENOMIC DNA]</scope>
    <source>
        <strain evidence="1 2">DSM 108380</strain>
    </source>
</reference>